<dbReference type="RefSeq" id="WP_264987213.1">
    <property type="nucleotide sequence ID" value="NZ_BRZA01000001.1"/>
</dbReference>
<evidence type="ECO:0000313" key="1">
    <source>
        <dbReference type="EMBL" id="GLC87492.1"/>
    </source>
</evidence>
<accession>A0ABQ5NGI8</accession>
<dbReference type="EMBL" id="BRZA01000001">
    <property type="protein sequence ID" value="GLC87492.1"/>
    <property type="molecule type" value="Genomic_DNA"/>
</dbReference>
<dbReference type="Proteomes" id="UP001065593">
    <property type="component" value="Unassembled WGS sequence"/>
</dbReference>
<gene>
    <name evidence="1" type="ORF">LYSBPC_06190</name>
</gene>
<protein>
    <recommendedName>
        <fullName evidence="3">Host cell surface-exposed lipoprotein Ltp-like HTH region domain-containing protein</fullName>
    </recommendedName>
</protein>
<comment type="caution">
    <text evidence="1">The sequence shown here is derived from an EMBL/GenBank/DDBJ whole genome shotgun (WGS) entry which is preliminary data.</text>
</comment>
<reference evidence="1" key="1">
    <citation type="submission" date="2022-08" db="EMBL/GenBank/DDBJ databases">
        <title>Draft genome sequence of Lysinibacillus sp. strain KH24.</title>
        <authorList>
            <person name="Kanbe H."/>
            <person name="Itoh H."/>
        </authorList>
    </citation>
    <scope>NUCLEOTIDE SEQUENCE</scope>
    <source>
        <strain evidence="1">KH24</strain>
    </source>
</reference>
<name>A0ABQ5NGI8_9BACI</name>
<sequence>MTQETTNKPKQNNKFSKAAFLASALSTKERLEYEVVLQEGMAYTKAEAEKALAAWKKKGIEV</sequence>
<keyword evidence="2" id="KW-1185">Reference proteome</keyword>
<evidence type="ECO:0000313" key="2">
    <source>
        <dbReference type="Proteomes" id="UP001065593"/>
    </source>
</evidence>
<evidence type="ECO:0008006" key="3">
    <source>
        <dbReference type="Google" id="ProtNLM"/>
    </source>
</evidence>
<organism evidence="1 2">
    <name type="scientific">Lysinibacillus piscis</name>
    <dbReference type="NCBI Taxonomy" id="2518931"/>
    <lineage>
        <taxon>Bacteria</taxon>
        <taxon>Bacillati</taxon>
        <taxon>Bacillota</taxon>
        <taxon>Bacilli</taxon>
        <taxon>Bacillales</taxon>
        <taxon>Bacillaceae</taxon>
        <taxon>Lysinibacillus</taxon>
    </lineage>
</organism>
<proteinExistence type="predicted"/>